<reference evidence="2" key="1">
    <citation type="submission" date="2020-11" db="EMBL/GenBank/DDBJ databases">
        <authorList>
            <person name="Tran Van P."/>
        </authorList>
    </citation>
    <scope>NUCLEOTIDE SEQUENCE</scope>
</reference>
<dbReference type="PANTHER" id="PTHR36562">
    <property type="entry name" value="SERINE/ARGININE REPETITIVE MATRIX 2"/>
    <property type="match status" value="1"/>
</dbReference>
<feature type="compositionally biased region" description="Low complexity" evidence="1">
    <location>
        <begin position="317"/>
        <end position="340"/>
    </location>
</feature>
<evidence type="ECO:0000313" key="2">
    <source>
        <dbReference type="EMBL" id="CAD7437651.1"/>
    </source>
</evidence>
<proteinExistence type="predicted"/>
<dbReference type="InterPro" id="IPR051372">
    <property type="entry name" value="CWC21"/>
</dbReference>
<feature type="region of interest" description="Disordered" evidence="1">
    <location>
        <begin position="240"/>
        <end position="381"/>
    </location>
</feature>
<dbReference type="AlphaFoldDB" id="A0A7R9EP12"/>
<organism evidence="2">
    <name type="scientific">Timema bartmani</name>
    <dbReference type="NCBI Taxonomy" id="61472"/>
    <lineage>
        <taxon>Eukaryota</taxon>
        <taxon>Metazoa</taxon>
        <taxon>Ecdysozoa</taxon>
        <taxon>Arthropoda</taxon>
        <taxon>Hexapoda</taxon>
        <taxon>Insecta</taxon>
        <taxon>Pterygota</taxon>
        <taxon>Neoptera</taxon>
        <taxon>Polyneoptera</taxon>
        <taxon>Phasmatodea</taxon>
        <taxon>Timematodea</taxon>
        <taxon>Timematoidea</taxon>
        <taxon>Timematidae</taxon>
        <taxon>Timema</taxon>
    </lineage>
</organism>
<protein>
    <recommendedName>
        <fullName evidence="3">Serine/arginine repetitive matrix protein 2</fullName>
    </recommendedName>
</protein>
<gene>
    <name evidence="2" type="ORF">TBIB3V08_LOCUS258</name>
</gene>
<feature type="compositionally biased region" description="Basic residues" evidence="1">
    <location>
        <begin position="343"/>
        <end position="354"/>
    </location>
</feature>
<evidence type="ECO:0008006" key="3">
    <source>
        <dbReference type="Google" id="ProtNLM"/>
    </source>
</evidence>
<dbReference type="GO" id="GO:0005634">
    <property type="term" value="C:nucleus"/>
    <property type="evidence" value="ECO:0007669"/>
    <property type="project" value="TreeGrafter"/>
</dbReference>
<feature type="compositionally biased region" description="Basic and acidic residues" evidence="1">
    <location>
        <begin position="360"/>
        <end position="371"/>
    </location>
</feature>
<name>A0A7R9EP12_9NEOP</name>
<sequence length="381" mass="42052">MWRLPSSILVSPFPFPTVGGGNEGVSGLIQQGMLRGVQYHATPQRDCAVYLFHPLLPLSLSNMFAASRRTDSAKRPSPHAGLLAMLYPGDGAVSVGGGTSRRPRVDERVLFERLWRGTFRAIAAEQQAAGVRGRGFGTRGVPPPPPCCCHCAHQVLPPAIPNLQICLVTPRDSHRTLRSVVSVRETHQIAEAQQEKNAKLREAFGISEYFVEGSSLDPQRHVKEAQAKAAAEQNKNYMLVRTPSPTPAHTEQAADKSSKRKRHTKDSSSSPEAKREKKKKSKKHKKDRSESPKHSKKKSSSSKDKKKEKDRHKRQRSSSSSVQTVSSSDDSDSSKVSVSGDGRKHHKKRDKNKRTSIPLKESEKTDKRSRAEVNLVEGAGQ</sequence>
<evidence type="ECO:0000256" key="1">
    <source>
        <dbReference type="SAM" id="MobiDB-lite"/>
    </source>
</evidence>
<accession>A0A7R9EP12</accession>
<dbReference type="PANTHER" id="PTHR36562:SF5">
    <property type="entry name" value="SERINE_ARGININE REPETITIVE MATRIX 2"/>
    <property type="match status" value="1"/>
</dbReference>
<feature type="compositionally biased region" description="Basic residues" evidence="1">
    <location>
        <begin position="276"/>
        <end position="286"/>
    </location>
</feature>
<dbReference type="EMBL" id="OD564298">
    <property type="protein sequence ID" value="CAD7437651.1"/>
    <property type="molecule type" value="Genomic_DNA"/>
</dbReference>